<dbReference type="Pfam" id="PF00083">
    <property type="entry name" value="Sugar_tr"/>
    <property type="match status" value="1"/>
</dbReference>
<reference evidence="11 12" key="1">
    <citation type="journal article" date="2019" name="Sci. Rep.">
        <title>A high-quality genome of Eragrostis curvula grass provides insights into Poaceae evolution and supports new strategies to enhance forage quality.</title>
        <authorList>
            <person name="Carballo J."/>
            <person name="Santos B.A.C.M."/>
            <person name="Zappacosta D."/>
            <person name="Garbus I."/>
            <person name="Selva J.P."/>
            <person name="Gallo C.A."/>
            <person name="Diaz A."/>
            <person name="Albertini E."/>
            <person name="Caccamo M."/>
            <person name="Echenique V."/>
        </authorList>
    </citation>
    <scope>NUCLEOTIDE SEQUENCE [LARGE SCALE GENOMIC DNA]</scope>
    <source>
        <strain evidence="12">cv. Victoria</strain>
        <tissue evidence="11">Leaf</tissue>
    </source>
</reference>
<sequence length="426" mass="44039">MAHDCAATPLLPKAGSKPRRRNMYSFFCATLASTTTVLMGYNLAVMSGAQLFISEDLGLSESQTEVLAGSINAYMLVSILAAGWAADALGRRGTLLVANAFFTAGALAMSLGGSYAALMAARFVTSVGSGFSVVVTSVYNAEISPASTRGLLSSMPEMFISVGLLLGYVSNYTFAGMPVNQRWRVMFGAAALPPALLACAALAVPESPRWLAMRGRHDDARVVLARTSDDPAEAELRLQEIKQAVENSNSNNNNNNNNSSSSSSSVWTDLLVRPSASVRRILTCVAGVHFFQQASGIDALVLYSPLVFKRAGLSSTSTALVATVAIGVVKMCFVPAAALFADRLGRRAAPPRSMAGVALSTLSLGTTLLCAAGSASSSPLTAAAGVASVLGFVAAFSVGLGPLANAYSAEVIPCACVRRAPASASR</sequence>
<dbReference type="PANTHER" id="PTHR23500">
    <property type="entry name" value="SOLUTE CARRIER FAMILY 2, FACILITATED GLUCOSE TRANSPORTER"/>
    <property type="match status" value="1"/>
</dbReference>
<dbReference type="InterPro" id="IPR005828">
    <property type="entry name" value="MFS_sugar_transport-like"/>
</dbReference>
<evidence type="ECO:0000256" key="6">
    <source>
        <dbReference type="ARBA" id="ARBA00022847"/>
    </source>
</evidence>
<feature type="domain" description="Major facilitator superfamily (MFS) profile" evidence="10">
    <location>
        <begin position="28"/>
        <end position="426"/>
    </location>
</feature>
<dbReference type="InterPro" id="IPR036259">
    <property type="entry name" value="MFS_trans_sf"/>
</dbReference>
<dbReference type="InterPro" id="IPR003663">
    <property type="entry name" value="Sugar/inositol_transpt"/>
</dbReference>
<evidence type="ECO:0000256" key="9">
    <source>
        <dbReference type="SAM" id="Phobius"/>
    </source>
</evidence>
<dbReference type="InterPro" id="IPR005829">
    <property type="entry name" value="Sugar_transporter_CS"/>
</dbReference>
<evidence type="ECO:0000256" key="3">
    <source>
        <dbReference type="ARBA" id="ARBA00022448"/>
    </source>
</evidence>
<evidence type="ECO:0000256" key="4">
    <source>
        <dbReference type="ARBA" id="ARBA00022597"/>
    </source>
</evidence>
<dbReference type="Proteomes" id="UP000324897">
    <property type="component" value="Chromosome 1"/>
</dbReference>
<comment type="similarity">
    <text evidence="2">Belongs to the major facilitator superfamily. Sugar transporter (TC 2.A.1.1) family.</text>
</comment>
<name>A0A5J9V5J8_9POAL</name>
<feature type="transmembrane region" description="Helical" evidence="9">
    <location>
        <begin position="23"/>
        <end position="46"/>
    </location>
</feature>
<gene>
    <name evidence="11" type="ORF">EJB05_22893</name>
</gene>
<evidence type="ECO:0000259" key="10">
    <source>
        <dbReference type="PROSITE" id="PS50850"/>
    </source>
</evidence>
<feature type="non-terminal residue" evidence="11">
    <location>
        <position position="1"/>
    </location>
</feature>
<feature type="transmembrane region" description="Helical" evidence="9">
    <location>
        <begin position="380"/>
        <end position="400"/>
    </location>
</feature>
<dbReference type="GO" id="GO:0016020">
    <property type="term" value="C:membrane"/>
    <property type="evidence" value="ECO:0007669"/>
    <property type="project" value="UniProtKB-SubCell"/>
</dbReference>
<organism evidence="11 12">
    <name type="scientific">Eragrostis curvula</name>
    <name type="common">weeping love grass</name>
    <dbReference type="NCBI Taxonomy" id="38414"/>
    <lineage>
        <taxon>Eukaryota</taxon>
        <taxon>Viridiplantae</taxon>
        <taxon>Streptophyta</taxon>
        <taxon>Embryophyta</taxon>
        <taxon>Tracheophyta</taxon>
        <taxon>Spermatophyta</taxon>
        <taxon>Magnoliopsida</taxon>
        <taxon>Liliopsida</taxon>
        <taxon>Poales</taxon>
        <taxon>Poaceae</taxon>
        <taxon>PACMAD clade</taxon>
        <taxon>Chloridoideae</taxon>
        <taxon>Eragrostideae</taxon>
        <taxon>Eragrostidinae</taxon>
        <taxon>Eragrostis</taxon>
    </lineage>
</organism>
<feature type="transmembrane region" description="Helical" evidence="9">
    <location>
        <begin position="119"/>
        <end position="139"/>
    </location>
</feature>
<evidence type="ECO:0000256" key="8">
    <source>
        <dbReference type="ARBA" id="ARBA00023136"/>
    </source>
</evidence>
<feature type="transmembrane region" description="Helical" evidence="9">
    <location>
        <begin position="353"/>
        <end position="374"/>
    </location>
</feature>
<evidence type="ECO:0000313" key="11">
    <source>
        <dbReference type="EMBL" id="TVU31215.1"/>
    </source>
</evidence>
<accession>A0A5J9V5J8</accession>
<keyword evidence="7 9" id="KW-1133">Transmembrane helix</keyword>
<protein>
    <recommendedName>
        <fullName evidence="10">Major facilitator superfamily (MFS) profile domain-containing protein</fullName>
    </recommendedName>
</protein>
<dbReference type="SUPFAM" id="SSF103473">
    <property type="entry name" value="MFS general substrate transporter"/>
    <property type="match status" value="1"/>
</dbReference>
<feature type="transmembrane region" description="Helical" evidence="9">
    <location>
        <begin position="151"/>
        <end position="171"/>
    </location>
</feature>
<proteinExistence type="inferred from homology"/>
<dbReference type="Gene3D" id="1.20.1250.20">
    <property type="entry name" value="MFS general substrate transporter like domains"/>
    <property type="match status" value="1"/>
</dbReference>
<evidence type="ECO:0000256" key="7">
    <source>
        <dbReference type="ARBA" id="ARBA00022989"/>
    </source>
</evidence>
<feature type="transmembrane region" description="Helical" evidence="9">
    <location>
        <begin position="318"/>
        <end position="341"/>
    </location>
</feature>
<dbReference type="PROSITE" id="PS00216">
    <property type="entry name" value="SUGAR_TRANSPORT_1"/>
    <property type="match status" value="2"/>
</dbReference>
<evidence type="ECO:0000256" key="5">
    <source>
        <dbReference type="ARBA" id="ARBA00022692"/>
    </source>
</evidence>
<feature type="transmembrane region" description="Helical" evidence="9">
    <location>
        <begin position="93"/>
        <end position="113"/>
    </location>
</feature>
<dbReference type="AlphaFoldDB" id="A0A5J9V5J8"/>
<feature type="transmembrane region" description="Helical" evidence="9">
    <location>
        <begin position="66"/>
        <end position="86"/>
    </location>
</feature>
<keyword evidence="5 9" id="KW-0812">Transmembrane</keyword>
<evidence type="ECO:0000256" key="2">
    <source>
        <dbReference type="ARBA" id="ARBA00010992"/>
    </source>
</evidence>
<keyword evidence="12" id="KW-1185">Reference proteome</keyword>
<feature type="transmembrane region" description="Helical" evidence="9">
    <location>
        <begin position="183"/>
        <end position="204"/>
    </location>
</feature>
<dbReference type="PANTHER" id="PTHR23500:SF582">
    <property type="entry name" value="POLYOL TRANSPORTER 1-RELATED"/>
    <property type="match status" value="1"/>
</dbReference>
<comment type="subcellular location">
    <subcellularLocation>
        <location evidence="1">Membrane</location>
        <topology evidence="1">Multi-pass membrane protein</topology>
    </subcellularLocation>
</comment>
<comment type="caution">
    <text evidence="11">The sequence shown here is derived from an EMBL/GenBank/DDBJ whole genome shotgun (WGS) entry which is preliminary data.</text>
</comment>
<dbReference type="Gramene" id="TVU31215">
    <property type="protein sequence ID" value="TVU31215"/>
    <property type="gene ID" value="EJB05_22893"/>
</dbReference>
<keyword evidence="8 9" id="KW-0472">Membrane</keyword>
<keyword evidence="4" id="KW-0762">Sugar transport</keyword>
<dbReference type="InterPro" id="IPR045262">
    <property type="entry name" value="STP/PLT_plant"/>
</dbReference>
<keyword evidence="3" id="KW-0813">Transport</keyword>
<dbReference type="GO" id="GO:0015144">
    <property type="term" value="F:carbohydrate transmembrane transporter activity"/>
    <property type="evidence" value="ECO:0007669"/>
    <property type="project" value="InterPro"/>
</dbReference>
<dbReference type="GO" id="GO:0015293">
    <property type="term" value="F:symporter activity"/>
    <property type="evidence" value="ECO:0007669"/>
    <property type="project" value="UniProtKB-KW"/>
</dbReference>
<feature type="transmembrane region" description="Helical" evidence="9">
    <location>
        <begin position="281"/>
        <end position="306"/>
    </location>
</feature>
<evidence type="ECO:0000256" key="1">
    <source>
        <dbReference type="ARBA" id="ARBA00004141"/>
    </source>
</evidence>
<evidence type="ECO:0000313" key="12">
    <source>
        <dbReference type="Proteomes" id="UP000324897"/>
    </source>
</evidence>
<dbReference type="InterPro" id="IPR020846">
    <property type="entry name" value="MFS_dom"/>
</dbReference>
<dbReference type="EMBL" id="RWGY01000011">
    <property type="protein sequence ID" value="TVU31215.1"/>
    <property type="molecule type" value="Genomic_DNA"/>
</dbReference>
<dbReference type="OrthoDB" id="6339427at2759"/>
<keyword evidence="6" id="KW-0769">Symport</keyword>
<dbReference type="PRINTS" id="PR00171">
    <property type="entry name" value="SUGRTRNSPORT"/>
</dbReference>
<dbReference type="PROSITE" id="PS50850">
    <property type="entry name" value="MFS"/>
    <property type="match status" value="1"/>
</dbReference>